<evidence type="ECO:0000313" key="1">
    <source>
        <dbReference type="EMBL" id="TDR31578.1"/>
    </source>
</evidence>
<organism evidence="1 2">
    <name type="scientific">Aquamicrobium defluvii</name>
    <dbReference type="NCBI Taxonomy" id="69279"/>
    <lineage>
        <taxon>Bacteria</taxon>
        <taxon>Pseudomonadati</taxon>
        <taxon>Pseudomonadota</taxon>
        <taxon>Alphaproteobacteria</taxon>
        <taxon>Hyphomicrobiales</taxon>
        <taxon>Phyllobacteriaceae</taxon>
        <taxon>Aquamicrobium</taxon>
    </lineage>
</organism>
<reference evidence="1 2" key="1">
    <citation type="submission" date="2019-03" db="EMBL/GenBank/DDBJ databases">
        <title>Genomic Encyclopedia of Type Strains, Phase IV (KMG-IV): sequencing the most valuable type-strain genomes for metagenomic binning, comparative biology and taxonomic classification.</title>
        <authorList>
            <person name="Goeker M."/>
        </authorList>
    </citation>
    <scope>NUCLEOTIDE SEQUENCE [LARGE SCALE GENOMIC DNA]</scope>
    <source>
        <strain evidence="1 2">DSM 11603</strain>
    </source>
</reference>
<accession>A0A4R6Y869</accession>
<dbReference type="Proteomes" id="UP000294958">
    <property type="component" value="Unassembled WGS sequence"/>
</dbReference>
<comment type="caution">
    <text evidence="1">The sequence shown here is derived from an EMBL/GenBank/DDBJ whole genome shotgun (WGS) entry which is preliminary data.</text>
</comment>
<proteinExistence type="predicted"/>
<evidence type="ECO:0000313" key="2">
    <source>
        <dbReference type="Proteomes" id="UP000294958"/>
    </source>
</evidence>
<dbReference type="EMBL" id="SNZF01000032">
    <property type="protein sequence ID" value="TDR31578.1"/>
    <property type="molecule type" value="Genomic_DNA"/>
</dbReference>
<protein>
    <submittedName>
        <fullName evidence="1">Uncharacterized protein</fullName>
    </submittedName>
</protein>
<feature type="non-terminal residue" evidence="1">
    <location>
        <position position="34"/>
    </location>
</feature>
<keyword evidence="2" id="KW-1185">Reference proteome</keyword>
<gene>
    <name evidence="1" type="ORF">DES43_1321</name>
</gene>
<sequence>MVASGENLRIDPDRLWGSLMEMARVGPGVAGGNN</sequence>
<name>A0A4R6Y869_9HYPH</name>
<dbReference type="AlphaFoldDB" id="A0A4R6Y869"/>